<protein>
    <submittedName>
        <fullName evidence="1">Uncharacterized protein</fullName>
    </submittedName>
</protein>
<reference evidence="2" key="1">
    <citation type="journal article" date="2019" name="Int. J. Syst. Evol. Microbiol.">
        <title>The Global Catalogue of Microorganisms (GCM) 10K type strain sequencing project: providing services to taxonomists for standard genome sequencing and annotation.</title>
        <authorList>
            <consortium name="The Broad Institute Genomics Platform"/>
            <consortium name="The Broad Institute Genome Sequencing Center for Infectious Disease"/>
            <person name="Wu L."/>
            <person name="Ma J."/>
        </authorList>
    </citation>
    <scope>NUCLEOTIDE SEQUENCE [LARGE SCALE GENOMIC DNA]</scope>
    <source>
        <strain evidence="2">JCM 30331</strain>
    </source>
</reference>
<dbReference type="Proteomes" id="UP000647587">
    <property type="component" value="Unassembled WGS sequence"/>
</dbReference>
<name>A0ABQ2EWS8_9DEIO</name>
<dbReference type="EMBL" id="BMPP01000010">
    <property type="protein sequence ID" value="GGK30130.1"/>
    <property type="molecule type" value="Genomic_DNA"/>
</dbReference>
<keyword evidence="2" id="KW-1185">Reference proteome</keyword>
<proteinExistence type="predicted"/>
<evidence type="ECO:0000313" key="2">
    <source>
        <dbReference type="Proteomes" id="UP000647587"/>
    </source>
</evidence>
<comment type="caution">
    <text evidence="1">The sequence shown here is derived from an EMBL/GenBank/DDBJ whole genome shotgun (WGS) entry which is preliminary data.</text>
</comment>
<gene>
    <name evidence="1" type="ORF">GCM10008955_24850</name>
</gene>
<dbReference type="RefSeq" id="WP_189009047.1">
    <property type="nucleotide sequence ID" value="NZ_BMPP01000010.1"/>
</dbReference>
<organism evidence="1 2">
    <name type="scientific">Deinococcus malanensis</name>
    <dbReference type="NCBI Taxonomy" id="1706855"/>
    <lineage>
        <taxon>Bacteria</taxon>
        <taxon>Thermotogati</taxon>
        <taxon>Deinococcota</taxon>
        <taxon>Deinococci</taxon>
        <taxon>Deinococcales</taxon>
        <taxon>Deinococcaceae</taxon>
        <taxon>Deinococcus</taxon>
    </lineage>
</organism>
<evidence type="ECO:0000313" key="1">
    <source>
        <dbReference type="EMBL" id="GGK30130.1"/>
    </source>
</evidence>
<sequence length="65" mass="7626">MDHVDGRDITAAPDGRVYVMRIWREGSSEAEVWRASVREGTSGERRYFTSLDDCLDHLYMEFMRP</sequence>
<accession>A0ABQ2EWS8</accession>